<reference evidence="5 6" key="1">
    <citation type="submission" date="2023-08" db="EMBL/GenBank/DDBJ databases">
        <title>Transcriptome Analysis of Halomonas alkalicola CICC 11012s to Identify the Genes Involved in Alkaline Tolerances.</title>
        <authorList>
            <person name="Zhai L."/>
        </authorList>
    </citation>
    <scope>NUCLEOTIDE SEQUENCE [LARGE SCALE GENOMIC DNA]</scope>
    <source>
        <strain evidence="5 6">CICC 11012s</strain>
    </source>
</reference>
<feature type="active site" evidence="2">
    <location>
        <position position="374"/>
    </location>
</feature>
<gene>
    <name evidence="5" type="ORF">B6N23_07730</name>
</gene>
<feature type="domain" description="AB hydrolase-1" evidence="4">
    <location>
        <begin position="182"/>
        <end position="389"/>
    </location>
</feature>
<dbReference type="Gene3D" id="1.10.1740.110">
    <property type="match status" value="1"/>
</dbReference>
<evidence type="ECO:0000256" key="2">
    <source>
        <dbReference type="HAMAP-Rule" id="MF_00296"/>
    </source>
</evidence>
<dbReference type="PIRSF" id="PIRSF000443">
    <property type="entry name" value="Homoser_Ac_trans"/>
    <property type="match status" value="1"/>
</dbReference>
<dbReference type="InterPro" id="IPR000073">
    <property type="entry name" value="AB_hydrolase_1"/>
</dbReference>
<organism evidence="5 6">
    <name type="scientific">Halomonas alkalicola</name>
    <dbReference type="NCBI Taxonomy" id="1930622"/>
    <lineage>
        <taxon>Bacteria</taxon>
        <taxon>Pseudomonadati</taxon>
        <taxon>Pseudomonadota</taxon>
        <taxon>Gammaproteobacteria</taxon>
        <taxon>Oceanospirillales</taxon>
        <taxon>Halomonadaceae</taxon>
        <taxon>Halomonas</taxon>
    </lineage>
</organism>
<keyword evidence="6" id="KW-1185">Reference proteome</keyword>
<evidence type="ECO:0000256" key="1">
    <source>
        <dbReference type="ARBA" id="ARBA00022679"/>
    </source>
</evidence>
<keyword evidence="2 5" id="KW-0012">Acyltransferase</keyword>
<dbReference type="InterPro" id="IPR029058">
    <property type="entry name" value="AB_hydrolase_fold"/>
</dbReference>
<dbReference type="EMBL" id="CP131913">
    <property type="protein sequence ID" value="WLI74756.1"/>
    <property type="molecule type" value="Genomic_DNA"/>
</dbReference>
<dbReference type="PANTHER" id="PTHR32268">
    <property type="entry name" value="HOMOSERINE O-ACETYLTRANSFERASE"/>
    <property type="match status" value="1"/>
</dbReference>
<sequence length="427" mass="46076">MQDSTQLSTPSIAHHSHSSCHHSCHHSSHHPSPVPLQALAAGLCLGAALLMAGAAYAWDGVVEKQVFEMEEYTTRGGETIADLAVGWEAYGTLNEARDNAILITHFFSGTSHAAGRYEEEGPAGYWDSIIGPGKPLDTAEFYIIASDTLVNLNAHDPKVTTTGPASTHPETGEPWGLDFPVVTIGDFVDVQKALLESQGIERLHAVMGASMGALQAYEWASTYPERVERLIPVIGAGEADPWLLATLAAWAAPIRVDANWNGGDYYDGEPPLDGLREALKLVTLNANHWQWANETFDRSWADEDADPARDLDARYAIEQTLDDIATARAEVADANHLLYLVRANQTFMAGYGKSLEAGLAAIEAPTLMLYSEDDLVFAPQSVRRTAELIAADGTPVELIPLTGTRGHLDGVVAIDQAGDRLRAFLAE</sequence>
<keyword evidence="1 2" id="KW-0808">Transferase</keyword>
<feature type="compositionally biased region" description="Polar residues" evidence="3">
    <location>
        <begin position="1"/>
        <end position="11"/>
    </location>
</feature>
<proteinExistence type="inferred from homology"/>
<dbReference type="NCBIfam" id="NF005262">
    <property type="entry name" value="PRK06765.1"/>
    <property type="match status" value="1"/>
</dbReference>
<dbReference type="GO" id="GO:0004414">
    <property type="term" value="F:homoserine O-acetyltransferase activity"/>
    <property type="evidence" value="ECO:0007669"/>
    <property type="project" value="UniProtKB-EC"/>
</dbReference>
<feature type="region of interest" description="Disordered" evidence="3">
    <location>
        <begin position="1"/>
        <end position="27"/>
    </location>
</feature>
<keyword evidence="2" id="KW-0963">Cytoplasm</keyword>
<comment type="subcellular location">
    <subcellularLocation>
        <location evidence="2">Cytoplasm</location>
    </subcellularLocation>
</comment>
<name>A0ABY9H9F1_9GAMM</name>
<dbReference type="InterPro" id="IPR008220">
    <property type="entry name" value="HAT_MetX-like"/>
</dbReference>
<evidence type="ECO:0000313" key="5">
    <source>
        <dbReference type="EMBL" id="WLI74756.1"/>
    </source>
</evidence>
<evidence type="ECO:0000313" key="6">
    <source>
        <dbReference type="Proteomes" id="UP001235344"/>
    </source>
</evidence>
<evidence type="ECO:0000259" key="4">
    <source>
        <dbReference type="Pfam" id="PF00561"/>
    </source>
</evidence>
<accession>A0ABY9H9F1</accession>
<comment type="similarity">
    <text evidence="2">Belongs to the AB hydrolase superfamily. MetX family.</text>
</comment>
<dbReference type="HAMAP" id="MF_00296">
    <property type="entry name" value="MetX_acyltransf"/>
    <property type="match status" value="1"/>
</dbReference>
<comment type="subunit">
    <text evidence="2">Homodimer.</text>
</comment>
<dbReference type="Pfam" id="PF00561">
    <property type="entry name" value="Abhydrolase_1"/>
    <property type="match status" value="1"/>
</dbReference>
<dbReference type="EC" id="2.3.1.-" evidence="2"/>
<dbReference type="Gene3D" id="3.40.50.1820">
    <property type="entry name" value="alpha/beta hydrolase"/>
    <property type="match status" value="1"/>
</dbReference>
<dbReference type="Proteomes" id="UP001235344">
    <property type="component" value="Chromosome"/>
</dbReference>
<protein>
    <recommendedName>
        <fullName evidence="2">Probable acyltransferase</fullName>
        <ecNumber evidence="2">2.3.1.-</ecNumber>
    </recommendedName>
</protein>
<comment type="caution">
    <text evidence="2">Lacks conserved residue(s) required for the propagation of feature annotation.</text>
</comment>
<dbReference type="SUPFAM" id="SSF53474">
    <property type="entry name" value="alpha/beta-Hydrolases"/>
    <property type="match status" value="1"/>
</dbReference>
<keyword evidence="2" id="KW-0028">Amino-acid biosynthesis</keyword>
<dbReference type="PANTHER" id="PTHR32268:SF11">
    <property type="entry name" value="HOMOSERINE O-ACETYLTRANSFERASE"/>
    <property type="match status" value="1"/>
</dbReference>
<evidence type="ECO:0000256" key="3">
    <source>
        <dbReference type="SAM" id="MobiDB-lite"/>
    </source>
</evidence>
<dbReference type="RefSeq" id="WP_305503440.1">
    <property type="nucleotide sequence ID" value="NZ_CP131913.1"/>
</dbReference>
<feature type="compositionally biased region" description="Basic residues" evidence="3">
    <location>
        <begin position="14"/>
        <end position="27"/>
    </location>
</feature>